<dbReference type="EMBL" id="HACM01011383">
    <property type="protein sequence ID" value="CRZ11825.1"/>
    <property type="molecule type" value="Transcribed_RNA"/>
</dbReference>
<dbReference type="AlphaFoldDB" id="A0A0H5RC76"/>
<organism evidence="1">
    <name type="scientific">Spongospora subterranea</name>
    <dbReference type="NCBI Taxonomy" id="70186"/>
    <lineage>
        <taxon>Eukaryota</taxon>
        <taxon>Sar</taxon>
        <taxon>Rhizaria</taxon>
        <taxon>Endomyxa</taxon>
        <taxon>Phytomyxea</taxon>
        <taxon>Plasmodiophorida</taxon>
        <taxon>Plasmodiophoridae</taxon>
        <taxon>Spongospora</taxon>
    </lineage>
</organism>
<feature type="non-terminal residue" evidence="1">
    <location>
        <position position="135"/>
    </location>
</feature>
<protein>
    <submittedName>
        <fullName evidence="1">Uncharacterized protein</fullName>
    </submittedName>
</protein>
<evidence type="ECO:0000313" key="1">
    <source>
        <dbReference type="EMBL" id="CRZ11825.1"/>
    </source>
</evidence>
<name>A0A0H5RC76_9EUKA</name>
<proteinExistence type="predicted"/>
<reference evidence="1" key="1">
    <citation type="submission" date="2015-04" db="EMBL/GenBank/DDBJ databases">
        <title>The genome sequence of the plant pathogenic Rhizarian Plasmodiophora brassicae reveals insights in its biotrophic life cycle and the origin of chitin synthesis.</title>
        <authorList>
            <person name="Schwelm A."/>
            <person name="Fogelqvist J."/>
            <person name="Knaust A."/>
            <person name="Julke S."/>
            <person name="Lilja T."/>
            <person name="Dhandapani V."/>
            <person name="Bonilla-Rosso G."/>
            <person name="Karlsson M."/>
            <person name="Shevchenko A."/>
            <person name="Choi S.R."/>
            <person name="Kim H.G."/>
            <person name="Park J.Y."/>
            <person name="Lim Y.P."/>
            <person name="Ludwig-Muller J."/>
            <person name="Dixelius C."/>
        </authorList>
    </citation>
    <scope>NUCLEOTIDE SEQUENCE</scope>
    <source>
        <tissue evidence="1">Potato root galls</tissue>
    </source>
</reference>
<sequence length="135" mass="15655">MSKEGTHFKYRVWSCVEHMDNTELKAEVKILDSRDIHSHNRPNLQNHNYLPTESPGHIEDIPVPVKFFIGWRRFAERRQFQTRRPDCPPHLTATNSFIPLSVDKSHFQQVLDIQKAADCYPAILNGILATSPCFN</sequence>
<accession>A0A0H5RC76</accession>